<proteinExistence type="inferred from homology"/>
<name>A0A6N7R5F0_9BACI</name>
<protein>
    <submittedName>
        <fullName evidence="3">DNA-protecting protein DprA</fullName>
    </submittedName>
</protein>
<dbReference type="RefSeq" id="WP_153836967.1">
    <property type="nucleotide sequence ID" value="NZ_JBHUMW010000012.1"/>
</dbReference>
<dbReference type="Pfam" id="PF02481">
    <property type="entry name" value="DNA_processg_A"/>
    <property type="match status" value="1"/>
</dbReference>
<organism evidence="3 4">
    <name type="scientific">Gracilibacillus thailandensis</name>
    <dbReference type="NCBI Taxonomy" id="563735"/>
    <lineage>
        <taxon>Bacteria</taxon>
        <taxon>Bacillati</taxon>
        <taxon>Bacillota</taxon>
        <taxon>Bacilli</taxon>
        <taxon>Bacillales</taxon>
        <taxon>Bacillaceae</taxon>
        <taxon>Gracilibacillus</taxon>
    </lineage>
</organism>
<keyword evidence="4" id="KW-1185">Reference proteome</keyword>
<dbReference type="NCBIfam" id="TIGR00732">
    <property type="entry name" value="dprA"/>
    <property type="match status" value="1"/>
</dbReference>
<dbReference type="AlphaFoldDB" id="A0A6N7R5F0"/>
<dbReference type="InterPro" id="IPR057666">
    <property type="entry name" value="DrpA_SLOG"/>
</dbReference>
<evidence type="ECO:0000259" key="2">
    <source>
        <dbReference type="Pfam" id="PF02481"/>
    </source>
</evidence>
<gene>
    <name evidence="3" type="primary">dprA</name>
    <name evidence="3" type="ORF">GH885_19485</name>
</gene>
<dbReference type="Proteomes" id="UP000435187">
    <property type="component" value="Unassembled WGS sequence"/>
</dbReference>
<dbReference type="PANTHER" id="PTHR43022">
    <property type="entry name" value="PROTEIN SMF"/>
    <property type="match status" value="1"/>
</dbReference>
<comment type="similarity">
    <text evidence="1">Belongs to the DprA/Smf family.</text>
</comment>
<accession>A0A6N7R5F0</accession>
<dbReference type="Gene3D" id="3.40.50.450">
    <property type="match status" value="1"/>
</dbReference>
<sequence length="298" mass="33922">MEKQEWRLIHLHYIIGTNRKLIWSVMKKDPEFEQIYRWNKQQWKENFHINDRKASFLVERLQDKSLKQKIVGYVKKYIVITIFSEDYPVGLREIPDPPLVLYLNGHHSLLSHSPNLSVVGTRYPSKFARSIMANILTPLFKNNFLITSGMAIGIDGFAHQLALQHQSPTIAVLGSGFEHIYPKQHISLYSQLVAKNLIISEYPPDQPPRKYHFPERNRIISGLSFGTLVIEAKEKSGTLITVDQALEQGKEVFAVPGSVLAETSIGCNQLIKDGAKLVQSSCDILEEYQPKQGISEGK</sequence>
<feature type="domain" description="Smf/DprA SLOG" evidence="2">
    <location>
        <begin position="79"/>
        <end position="288"/>
    </location>
</feature>
<comment type="caution">
    <text evidence="3">The sequence shown here is derived from an EMBL/GenBank/DDBJ whole genome shotgun (WGS) entry which is preliminary data.</text>
</comment>
<dbReference type="InterPro" id="IPR003488">
    <property type="entry name" value="DprA"/>
</dbReference>
<evidence type="ECO:0000256" key="1">
    <source>
        <dbReference type="ARBA" id="ARBA00006525"/>
    </source>
</evidence>
<reference evidence="3 4" key="1">
    <citation type="submission" date="2019-10" db="EMBL/GenBank/DDBJ databases">
        <title>Gracilibacillus salitolerans sp. nov., a moderate halophile isolated from a saline soil in northwest China.</title>
        <authorList>
            <person name="Gan L."/>
        </authorList>
    </citation>
    <scope>NUCLEOTIDE SEQUENCE [LARGE SCALE GENOMIC DNA]</scope>
    <source>
        <strain evidence="3 4">TP2-8</strain>
    </source>
</reference>
<evidence type="ECO:0000313" key="3">
    <source>
        <dbReference type="EMBL" id="MRI68493.1"/>
    </source>
</evidence>
<dbReference type="EMBL" id="WJEE01000071">
    <property type="protein sequence ID" value="MRI68493.1"/>
    <property type="molecule type" value="Genomic_DNA"/>
</dbReference>
<dbReference type="PANTHER" id="PTHR43022:SF1">
    <property type="entry name" value="PROTEIN SMF"/>
    <property type="match status" value="1"/>
</dbReference>
<dbReference type="SUPFAM" id="SSF102405">
    <property type="entry name" value="MCP/YpsA-like"/>
    <property type="match status" value="1"/>
</dbReference>
<evidence type="ECO:0000313" key="4">
    <source>
        <dbReference type="Proteomes" id="UP000435187"/>
    </source>
</evidence>
<dbReference type="GO" id="GO:0009294">
    <property type="term" value="P:DNA-mediated transformation"/>
    <property type="evidence" value="ECO:0007669"/>
    <property type="project" value="InterPro"/>
</dbReference>